<proteinExistence type="predicted"/>
<feature type="signal peptide" evidence="1">
    <location>
        <begin position="1"/>
        <end position="21"/>
    </location>
</feature>
<keyword evidence="1" id="KW-0732">Signal</keyword>
<dbReference type="AlphaFoldDB" id="A0ABD2PY31"/>
<name>A0ABD2PY31_9PLAT</name>
<dbReference type="EMBL" id="JBJKFK010001750">
    <property type="protein sequence ID" value="KAL3312316.1"/>
    <property type="molecule type" value="Genomic_DNA"/>
</dbReference>
<evidence type="ECO:0000313" key="3">
    <source>
        <dbReference type="Proteomes" id="UP001626550"/>
    </source>
</evidence>
<evidence type="ECO:0000256" key="1">
    <source>
        <dbReference type="SAM" id="SignalP"/>
    </source>
</evidence>
<gene>
    <name evidence="2" type="ORF">Ciccas_009095</name>
</gene>
<organism evidence="2 3">
    <name type="scientific">Cichlidogyrus casuarinus</name>
    <dbReference type="NCBI Taxonomy" id="1844966"/>
    <lineage>
        <taxon>Eukaryota</taxon>
        <taxon>Metazoa</taxon>
        <taxon>Spiralia</taxon>
        <taxon>Lophotrochozoa</taxon>
        <taxon>Platyhelminthes</taxon>
        <taxon>Monogenea</taxon>
        <taxon>Monopisthocotylea</taxon>
        <taxon>Dactylogyridea</taxon>
        <taxon>Ancyrocephalidae</taxon>
        <taxon>Cichlidogyrus</taxon>
    </lineage>
</organism>
<protein>
    <submittedName>
        <fullName evidence="2">Uncharacterized protein</fullName>
    </submittedName>
</protein>
<accession>A0ABD2PY31</accession>
<evidence type="ECO:0000313" key="2">
    <source>
        <dbReference type="EMBL" id="KAL3312316.1"/>
    </source>
</evidence>
<sequence>MKMLKLGGFFLLLCLCRFSTQQSVVNEPCNLQIEGRFDSGSGNFTLVVVKNPLKPDQEAMVALGYPHARDMGTLIRVTSEDKDLVILIPPRKEDTKVNVTEIWPGLFLVEIEIMRSDQESCMYNICHESICTGSKRNPLLNDTDKESILTASLSKLEIRTPKSNPIIVKTEENVWQLDKIAKNLTISSHLDHEVERLRKSVIDKTEKACVMEIAQLSSNTARIVERWCERETDERRGIATRCKARLIPTSSYFTHVFEHTTFELRVIDTNPETGFRYISQSSIKYEKCVDKAGEF</sequence>
<dbReference type="Proteomes" id="UP001626550">
    <property type="component" value="Unassembled WGS sequence"/>
</dbReference>
<comment type="caution">
    <text evidence="2">The sequence shown here is derived from an EMBL/GenBank/DDBJ whole genome shotgun (WGS) entry which is preliminary data.</text>
</comment>
<feature type="chain" id="PRO_5044886868" evidence="1">
    <location>
        <begin position="22"/>
        <end position="295"/>
    </location>
</feature>
<reference evidence="2 3" key="1">
    <citation type="submission" date="2024-11" db="EMBL/GenBank/DDBJ databases">
        <title>Adaptive evolution of stress response genes in parasites aligns with host niche diversity.</title>
        <authorList>
            <person name="Hahn C."/>
            <person name="Resl P."/>
        </authorList>
    </citation>
    <scope>NUCLEOTIDE SEQUENCE [LARGE SCALE GENOMIC DNA]</scope>
    <source>
        <strain evidence="2">EGGRZ-B1_66</strain>
        <tissue evidence="2">Body</tissue>
    </source>
</reference>
<keyword evidence="3" id="KW-1185">Reference proteome</keyword>